<comment type="caution">
    <text evidence="1">The sequence shown here is derived from an EMBL/GenBank/DDBJ whole genome shotgun (WGS) entry which is preliminary data.</text>
</comment>
<name>A0A822ZIM2_NELNU</name>
<gene>
    <name evidence="1" type="ORF">HUJ06_004194</name>
</gene>
<evidence type="ECO:0000313" key="2">
    <source>
        <dbReference type="Proteomes" id="UP000607653"/>
    </source>
</evidence>
<reference evidence="1 2" key="1">
    <citation type="journal article" date="2020" name="Mol. Biol. Evol.">
        <title>Distinct Expression and Methylation Patterns for Genes with Different Fates following a Single Whole-Genome Duplication in Flowering Plants.</title>
        <authorList>
            <person name="Shi T."/>
            <person name="Rahmani R.S."/>
            <person name="Gugger P.F."/>
            <person name="Wang M."/>
            <person name="Li H."/>
            <person name="Zhang Y."/>
            <person name="Li Z."/>
            <person name="Wang Q."/>
            <person name="Van de Peer Y."/>
            <person name="Marchal K."/>
            <person name="Chen J."/>
        </authorList>
    </citation>
    <scope>NUCLEOTIDE SEQUENCE [LARGE SCALE GENOMIC DNA]</scope>
    <source>
        <tissue evidence="1">Leaf</tissue>
    </source>
</reference>
<proteinExistence type="predicted"/>
<dbReference type="EMBL" id="DUZY01000007">
    <property type="protein sequence ID" value="DAD45964.1"/>
    <property type="molecule type" value="Genomic_DNA"/>
</dbReference>
<protein>
    <submittedName>
        <fullName evidence="1">Uncharacterized protein</fullName>
    </submittedName>
</protein>
<keyword evidence="2" id="KW-1185">Reference proteome</keyword>
<dbReference type="AlphaFoldDB" id="A0A822ZIM2"/>
<organism evidence="1 2">
    <name type="scientific">Nelumbo nucifera</name>
    <name type="common">Sacred lotus</name>
    <dbReference type="NCBI Taxonomy" id="4432"/>
    <lineage>
        <taxon>Eukaryota</taxon>
        <taxon>Viridiplantae</taxon>
        <taxon>Streptophyta</taxon>
        <taxon>Embryophyta</taxon>
        <taxon>Tracheophyta</taxon>
        <taxon>Spermatophyta</taxon>
        <taxon>Magnoliopsida</taxon>
        <taxon>Proteales</taxon>
        <taxon>Nelumbonaceae</taxon>
        <taxon>Nelumbo</taxon>
    </lineage>
</organism>
<sequence length="56" mass="6396">MLFTIPTMDEVKHALFSIGPFKAFGPDGVHALFYQQYWSEVSSDLVEFVQQVFLSP</sequence>
<evidence type="ECO:0000313" key="1">
    <source>
        <dbReference type="EMBL" id="DAD45964.1"/>
    </source>
</evidence>
<dbReference type="Proteomes" id="UP000607653">
    <property type="component" value="Unassembled WGS sequence"/>
</dbReference>
<accession>A0A822ZIM2</accession>